<protein>
    <submittedName>
        <fullName evidence="1">EKC/KEOPS complex subunit bud32</fullName>
    </submittedName>
</protein>
<dbReference type="Proteomes" id="UP001060215">
    <property type="component" value="Chromosome 2"/>
</dbReference>
<comment type="caution">
    <text evidence="1">The sequence shown here is derived from an EMBL/GenBank/DDBJ whole genome shotgun (WGS) entry which is preliminary data.</text>
</comment>
<reference evidence="1 2" key="1">
    <citation type="journal article" date="2022" name="Plant J.">
        <title>Chromosome-level genome of Camellia lanceoleosa provides a valuable resource for understanding genome evolution and self-incompatibility.</title>
        <authorList>
            <person name="Gong W."/>
            <person name="Xiao S."/>
            <person name="Wang L."/>
            <person name="Liao Z."/>
            <person name="Chang Y."/>
            <person name="Mo W."/>
            <person name="Hu G."/>
            <person name="Li W."/>
            <person name="Zhao G."/>
            <person name="Zhu H."/>
            <person name="Hu X."/>
            <person name="Ji K."/>
            <person name="Xiang X."/>
            <person name="Song Q."/>
            <person name="Yuan D."/>
            <person name="Jin S."/>
            <person name="Zhang L."/>
        </authorList>
    </citation>
    <scope>NUCLEOTIDE SEQUENCE [LARGE SCALE GENOMIC DNA]</scope>
    <source>
        <strain evidence="1">SQ_2022a</strain>
    </source>
</reference>
<gene>
    <name evidence="1" type="ORF">LOK49_LG04G03020</name>
</gene>
<name>A0ACC0I1Z7_9ERIC</name>
<sequence length="83" mass="9224">MKTIGIGRRRYLHNVLRRFKSSFREGCCCVLHDCVVEERMDHIAVQIGDAIGKLHDGGLVGGDLTTSNMLIRNNTNQLVGLIS</sequence>
<accession>A0ACC0I1Z7</accession>
<evidence type="ECO:0000313" key="2">
    <source>
        <dbReference type="Proteomes" id="UP001060215"/>
    </source>
</evidence>
<organism evidence="1 2">
    <name type="scientific">Camellia lanceoleosa</name>
    <dbReference type="NCBI Taxonomy" id="1840588"/>
    <lineage>
        <taxon>Eukaryota</taxon>
        <taxon>Viridiplantae</taxon>
        <taxon>Streptophyta</taxon>
        <taxon>Embryophyta</taxon>
        <taxon>Tracheophyta</taxon>
        <taxon>Spermatophyta</taxon>
        <taxon>Magnoliopsida</taxon>
        <taxon>eudicotyledons</taxon>
        <taxon>Gunneridae</taxon>
        <taxon>Pentapetalae</taxon>
        <taxon>asterids</taxon>
        <taxon>Ericales</taxon>
        <taxon>Theaceae</taxon>
        <taxon>Camellia</taxon>
    </lineage>
</organism>
<dbReference type="EMBL" id="CM045759">
    <property type="protein sequence ID" value="KAI8019310.1"/>
    <property type="molecule type" value="Genomic_DNA"/>
</dbReference>
<evidence type="ECO:0000313" key="1">
    <source>
        <dbReference type="EMBL" id="KAI8019310.1"/>
    </source>
</evidence>
<proteinExistence type="predicted"/>
<keyword evidence="2" id="KW-1185">Reference proteome</keyword>